<evidence type="ECO:0000256" key="14">
    <source>
        <dbReference type="RuleBase" id="RU000461"/>
    </source>
</evidence>
<dbReference type="AlphaFoldDB" id="A0A8E2DQ17"/>
<dbReference type="GO" id="GO:0016705">
    <property type="term" value="F:oxidoreductase activity, acting on paired donors, with incorporation or reduction of molecular oxygen"/>
    <property type="evidence" value="ECO:0007669"/>
    <property type="project" value="InterPro"/>
</dbReference>
<dbReference type="GO" id="GO:0020037">
    <property type="term" value="F:heme binding"/>
    <property type="evidence" value="ECO:0007669"/>
    <property type="project" value="InterPro"/>
</dbReference>
<keyword evidence="11 14" id="KW-0503">Monooxygenase</keyword>
<dbReference type="Proteomes" id="UP000250043">
    <property type="component" value="Unassembled WGS sequence"/>
</dbReference>
<feature type="chain" id="PRO_5034023943" evidence="15">
    <location>
        <begin position="26"/>
        <end position="510"/>
    </location>
</feature>
<evidence type="ECO:0000256" key="7">
    <source>
        <dbReference type="ARBA" id="ARBA00022723"/>
    </source>
</evidence>
<comment type="similarity">
    <text evidence="4 14">Belongs to the cytochrome P450 family.</text>
</comment>
<protein>
    <submittedName>
        <fullName evidence="16">CyP450 monooxygenase</fullName>
    </submittedName>
</protein>
<sequence>MSLSVAWTILWAGLALVLWRKYAKSSRSAIPRFPLPPGPKPLPLIGNVLDVPKTLPWRTYADWRKSYGDIIRMSVFGQTVIILNSLDAVVDLFEKRSSNYSDRLQAEMPMLMGWEWDFGLMEYGQWWRRHRRAFHQFFNQTAVREYQPQVQAASRSFLRQLYHDPQDFARHIRYVFGGSIMSTVYGIEIAENDDPYITCAERAVKGAAEGFTPGAFWVDFLPFLKYVPAWVPGAEFQRKAAGWKVDALALKDVPWDQTVMDGPYMPVAAKLMERFAHMSGQARAEEEEIAKNVAGVAYGAGADTTVSTLHSFLLAMTLYPEVQRRAQEELARVVGSGRLPEFSDRAELTYINAICKECMRWQPVTPLGLAHASILDDEYNGFLIPGGSVLMQNTWGILHDPDRYPEPEEFKPERYLRDGKINPDVLNPTTVSFGVGRRICPGRYFSDISLFINVACVLHVFDITPVLDEHGNPSIPEIKMTTGFLSHPVPFECDIKPRSKLAVSLILGDG</sequence>
<evidence type="ECO:0000256" key="10">
    <source>
        <dbReference type="ARBA" id="ARBA00023004"/>
    </source>
</evidence>
<dbReference type="CDD" id="cd11065">
    <property type="entry name" value="CYP64-like"/>
    <property type="match status" value="1"/>
</dbReference>
<keyword evidence="17" id="KW-1185">Reference proteome</keyword>
<evidence type="ECO:0000256" key="2">
    <source>
        <dbReference type="ARBA" id="ARBA00004167"/>
    </source>
</evidence>
<keyword evidence="6" id="KW-0812">Transmembrane</keyword>
<dbReference type="InterPro" id="IPR050364">
    <property type="entry name" value="Cytochrome_P450_fung"/>
</dbReference>
<evidence type="ECO:0000256" key="15">
    <source>
        <dbReference type="SAM" id="SignalP"/>
    </source>
</evidence>
<keyword evidence="15" id="KW-0732">Signal</keyword>
<evidence type="ECO:0000256" key="11">
    <source>
        <dbReference type="ARBA" id="ARBA00023033"/>
    </source>
</evidence>
<dbReference type="GO" id="GO:0016020">
    <property type="term" value="C:membrane"/>
    <property type="evidence" value="ECO:0007669"/>
    <property type="project" value="UniProtKB-SubCell"/>
</dbReference>
<organism evidence="16 17">
    <name type="scientific">Obba rivulosa</name>
    <dbReference type="NCBI Taxonomy" id="1052685"/>
    <lineage>
        <taxon>Eukaryota</taxon>
        <taxon>Fungi</taxon>
        <taxon>Dikarya</taxon>
        <taxon>Basidiomycota</taxon>
        <taxon>Agaricomycotina</taxon>
        <taxon>Agaricomycetes</taxon>
        <taxon>Polyporales</taxon>
        <taxon>Gelatoporiaceae</taxon>
        <taxon>Obba</taxon>
    </lineage>
</organism>
<gene>
    <name evidence="16" type="ORF">OBBRIDRAFT_749142</name>
</gene>
<dbReference type="EMBL" id="KV722352">
    <property type="protein sequence ID" value="OCH93694.1"/>
    <property type="molecule type" value="Genomic_DNA"/>
</dbReference>
<keyword evidence="7 13" id="KW-0479">Metal-binding</keyword>
<accession>A0A8E2DQ17</accession>
<comment type="subcellular location">
    <subcellularLocation>
        <location evidence="2">Membrane</location>
        <topology evidence="2">Single-pass membrane protein</topology>
    </subcellularLocation>
</comment>
<evidence type="ECO:0000256" key="1">
    <source>
        <dbReference type="ARBA" id="ARBA00001971"/>
    </source>
</evidence>
<dbReference type="PROSITE" id="PS00086">
    <property type="entry name" value="CYTOCHROME_P450"/>
    <property type="match status" value="1"/>
</dbReference>
<dbReference type="InterPro" id="IPR002401">
    <property type="entry name" value="Cyt_P450_E_grp-I"/>
</dbReference>
<dbReference type="PANTHER" id="PTHR46300">
    <property type="entry name" value="P450, PUTATIVE (EUROFUNG)-RELATED-RELATED"/>
    <property type="match status" value="1"/>
</dbReference>
<feature type="signal peptide" evidence="15">
    <location>
        <begin position="1"/>
        <end position="25"/>
    </location>
</feature>
<evidence type="ECO:0000256" key="12">
    <source>
        <dbReference type="ARBA" id="ARBA00023136"/>
    </source>
</evidence>
<dbReference type="SUPFAM" id="SSF48264">
    <property type="entry name" value="Cytochrome P450"/>
    <property type="match status" value="1"/>
</dbReference>
<dbReference type="InterPro" id="IPR001128">
    <property type="entry name" value="Cyt_P450"/>
</dbReference>
<name>A0A8E2DQ17_9APHY</name>
<evidence type="ECO:0000256" key="4">
    <source>
        <dbReference type="ARBA" id="ARBA00010617"/>
    </source>
</evidence>
<evidence type="ECO:0000256" key="5">
    <source>
        <dbReference type="ARBA" id="ARBA00022617"/>
    </source>
</evidence>
<proteinExistence type="inferred from homology"/>
<evidence type="ECO:0000256" key="3">
    <source>
        <dbReference type="ARBA" id="ARBA00005179"/>
    </source>
</evidence>
<evidence type="ECO:0000256" key="9">
    <source>
        <dbReference type="ARBA" id="ARBA00023002"/>
    </source>
</evidence>
<evidence type="ECO:0000313" key="17">
    <source>
        <dbReference type="Proteomes" id="UP000250043"/>
    </source>
</evidence>
<evidence type="ECO:0000256" key="6">
    <source>
        <dbReference type="ARBA" id="ARBA00022692"/>
    </source>
</evidence>
<evidence type="ECO:0000256" key="13">
    <source>
        <dbReference type="PIRSR" id="PIRSR602401-1"/>
    </source>
</evidence>
<keyword evidence="9 14" id="KW-0560">Oxidoreductase</keyword>
<dbReference type="OrthoDB" id="2789670at2759"/>
<dbReference type="GO" id="GO:0005506">
    <property type="term" value="F:iron ion binding"/>
    <property type="evidence" value="ECO:0007669"/>
    <property type="project" value="InterPro"/>
</dbReference>
<dbReference type="Gene3D" id="1.10.630.10">
    <property type="entry name" value="Cytochrome P450"/>
    <property type="match status" value="1"/>
</dbReference>
<reference evidence="16 17" key="1">
    <citation type="submission" date="2016-07" db="EMBL/GenBank/DDBJ databases">
        <title>Draft genome of the white-rot fungus Obba rivulosa 3A-2.</title>
        <authorList>
            <consortium name="DOE Joint Genome Institute"/>
            <person name="Miettinen O."/>
            <person name="Riley R."/>
            <person name="Acob R."/>
            <person name="Barry K."/>
            <person name="Cullen D."/>
            <person name="De Vries R."/>
            <person name="Hainaut M."/>
            <person name="Hatakka A."/>
            <person name="Henrissat B."/>
            <person name="Hilden K."/>
            <person name="Kuo R."/>
            <person name="Labutti K."/>
            <person name="Lipzen A."/>
            <person name="Makela M.R."/>
            <person name="Sandor L."/>
            <person name="Spatafora J.W."/>
            <person name="Grigoriev I.V."/>
            <person name="Hibbett D.S."/>
        </authorList>
    </citation>
    <scope>NUCLEOTIDE SEQUENCE [LARGE SCALE GENOMIC DNA]</scope>
    <source>
        <strain evidence="16 17">3A-2</strain>
    </source>
</reference>
<dbReference type="InterPro" id="IPR017972">
    <property type="entry name" value="Cyt_P450_CS"/>
</dbReference>
<keyword evidence="12" id="KW-0472">Membrane</keyword>
<dbReference type="InterPro" id="IPR036396">
    <property type="entry name" value="Cyt_P450_sf"/>
</dbReference>
<feature type="binding site" description="axial binding residue" evidence="13">
    <location>
        <position position="440"/>
    </location>
    <ligand>
        <name>heme</name>
        <dbReference type="ChEBI" id="CHEBI:30413"/>
    </ligand>
    <ligandPart>
        <name>Fe</name>
        <dbReference type="ChEBI" id="CHEBI:18248"/>
    </ligandPart>
</feature>
<dbReference type="PRINTS" id="PR00385">
    <property type="entry name" value="P450"/>
</dbReference>
<keyword evidence="5 13" id="KW-0349">Heme</keyword>
<dbReference type="PANTHER" id="PTHR46300:SF7">
    <property type="entry name" value="P450, PUTATIVE (EUROFUNG)-RELATED"/>
    <property type="match status" value="1"/>
</dbReference>
<dbReference type="Pfam" id="PF00067">
    <property type="entry name" value="p450"/>
    <property type="match status" value="1"/>
</dbReference>
<dbReference type="GO" id="GO:0004497">
    <property type="term" value="F:monooxygenase activity"/>
    <property type="evidence" value="ECO:0007669"/>
    <property type="project" value="UniProtKB-KW"/>
</dbReference>
<dbReference type="PRINTS" id="PR00463">
    <property type="entry name" value="EP450I"/>
</dbReference>
<comment type="pathway">
    <text evidence="3">Secondary metabolite biosynthesis.</text>
</comment>
<keyword evidence="10 13" id="KW-0408">Iron</keyword>
<evidence type="ECO:0000313" key="16">
    <source>
        <dbReference type="EMBL" id="OCH93694.1"/>
    </source>
</evidence>
<evidence type="ECO:0000256" key="8">
    <source>
        <dbReference type="ARBA" id="ARBA00022989"/>
    </source>
</evidence>
<keyword evidence="8" id="KW-1133">Transmembrane helix</keyword>
<comment type="cofactor">
    <cofactor evidence="1 13">
        <name>heme</name>
        <dbReference type="ChEBI" id="CHEBI:30413"/>
    </cofactor>
</comment>